<organism evidence="2 3">
    <name type="scientific">Rhodofomes roseus</name>
    <dbReference type="NCBI Taxonomy" id="34475"/>
    <lineage>
        <taxon>Eukaryota</taxon>
        <taxon>Fungi</taxon>
        <taxon>Dikarya</taxon>
        <taxon>Basidiomycota</taxon>
        <taxon>Agaricomycotina</taxon>
        <taxon>Agaricomycetes</taxon>
        <taxon>Polyporales</taxon>
        <taxon>Rhodofomes</taxon>
    </lineage>
</organism>
<accession>A0A4Y9YJF5</accession>
<evidence type="ECO:0000313" key="2">
    <source>
        <dbReference type="EMBL" id="TFY62676.1"/>
    </source>
</evidence>
<dbReference type="AlphaFoldDB" id="A0A4Y9YJF5"/>
<proteinExistence type="predicted"/>
<dbReference type="EMBL" id="SEKV01000157">
    <property type="protein sequence ID" value="TFY62676.1"/>
    <property type="molecule type" value="Genomic_DNA"/>
</dbReference>
<protein>
    <submittedName>
        <fullName evidence="2">Uncharacterized protein</fullName>
    </submittedName>
</protein>
<reference evidence="2 3" key="1">
    <citation type="submission" date="2019-01" db="EMBL/GenBank/DDBJ databases">
        <title>Genome sequencing of the rare red list fungi Fomitopsis rosea.</title>
        <authorList>
            <person name="Buettner E."/>
            <person name="Kellner H."/>
        </authorList>
    </citation>
    <scope>NUCLEOTIDE SEQUENCE [LARGE SCALE GENOMIC DNA]</scope>
    <source>
        <strain evidence="2 3">DSM 105464</strain>
    </source>
</reference>
<sequence>MEPLHLHAPRATSEPLNLKRALVEWRQNLADESHSLDDTMQAPEATTSYSAAPQFQVCPQHLKKSPCLILFVAQTAPPADTRSRLDEWTEAMVIVQIKLIRSKLAYFRMLLDQATLDAEQRTALQEFASELRATMEALEAKSLTGGNIASAQGIWPGSPSEEDITEMSFDSSSAGGSSSDVSLSLPPDFDVEALLSGGATRLDGSYVPSSYESSLSSQLEDALRNPATAPMFDVGASYPLQQPLQAQVSSTSYSYTLSQVQVSVSSSVYNVRSDSDSSSYAPQAIPWYMDYSQWTNVPHDDSSSECNTAATFSSASPWDTEFHMPGDFNDYNQHQQDFNSTVASNGSLPLYDVQSTASSMSFASDGATAAQFPHVDSTAQVPGWYQAREFQYAMGDGRLLAVHGMDPSSPHSWSSNMSECSIVL</sequence>
<feature type="region of interest" description="Disordered" evidence="1">
    <location>
        <begin position="151"/>
        <end position="181"/>
    </location>
</feature>
<evidence type="ECO:0000313" key="3">
    <source>
        <dbReference type="Proteomes" id="UP000298390"/>
    </source>
</evidence>
<name>A0A4Y9YJF5_9APHY</name>
<feature type="compositionally biased region" description="Low complexity" evidence="1">
    <location>
        <begin position="168"/>
        <end position="181"/>
    </location>
</feature>
<evidence type="ECO:0000256" key="1">
    <source>
        <dbReference type="SAM" id="MobiDB-lite"/>
    </source>
</evidence>
<dbReference type="Proteomes" id="UP000298390">
    <property type="component" value="Unassembled WGS sequence"/>
</dbReference>
<gene>
    <name evidence="2" type="ORF">EVJ58_g3715</name>
</gene>
<comment type="caution">
    <text evidence="2">The sequence shown here is derived from an EMBL/GenBank/DDBJ whole genome shotgun (WGS) entry which is preliminary data.</text>
</comment>